<keyword evidence="4 6" id="KW-0949">S-adenosyl-L-methionine</keyword>
<dbReference type="PANTHER" id="PTHR10629:SF52">
    <property type="entry name" value="DNA (CYTOSINE-5)-METHYLTRANSFERASE 1"/>
    <property type="match status" value="1"/>
</dbReference>
<gene>
    <name evidence="8" type="ORF">PV383_19765</name>
</gene>
<evidence type="ECO:0000256" key="6">
    <source>
        <dbReference type="PROSITE-ProRule" id="PRU01016"/>
    </source>
</evidence>
<dbReference type="InterPro" id="IPR001525">
    <property type="entry name" value="C5_MeTfrase"/>
</dbReference>
<dbReference type="PANTHER" id="PTHR10629">
    <property type="entry name" value="CYTOSINE-SPECIFIC METHYLTRANSFERASE"/>
    <property type="match status" value="1"/>
</dbReference>
<feature type="compositionally biased region" description="Basic and acidic residues" evidence="7">
    <location>
        <begin position="224"/>
        <end position="235"/>
    </location>
</feature>
<dbReference type="Gene3D" id="3.90.120.10">
    <property type="entry name" value="DNA Methylase, subunit A, domain 2"/>
    <property type="match status" value="1"/>
</dbReference>
<dbReference type="Gene3D" id="3.40.50.150">
    <property type="entry name" value="Vaccinia Virus protein VP39"/>
    <property type="match status" value="1"/>
</dbReference>
<protein>
    <recommendedName>
        <fullName evidence="1">DNA (cytosine-5-)-methyltransferase</fullName>
        <ecNumber evidence="1">2.1.1.37</ecNumber>
    </recommendedName>
</protein>
<keyword evidence="9" id="KW-1185">Reference proteome</keyword>
<evidence type="ECO:0000313" key="8">
    <source>
        <dbReference type="EMBL" id="MDX3039397.1"/>
    </source>
</evidence>
<dbReference type="GO" id="GO:0032259">
    <property type="term" value="P:methylation"/>
    <property type="evidence" value="ECO:0007669"/>
    <property type="project" value="UniProtKB-KW"/>
</dbReference>
<dbReference type="PRINTS" id="PR00105">
    <property type="entry name" value="C5METTRFRASE"/>
</dbReference>
<reference evidence="8 9" key="1">
    <citation type="journal article" date="2023" name="Microb. Genom.">
        <title>Mesoterricola silvestris gen. nov., sp. nov., Mesoterricola sediminis sp. nov., Geothrix oryzae sp. nov., Geothrix edaphica sp. nov., Geothrix rubra sp. nov., and Geothrix limicola sp. nov., six novel members of Acidobacteriota isolated from soils.</title>
        <authorList>
            <person name="Weisberg A.J."/>
            <person name="Pearce E."/>
            <person name="Kramer C.G."/>
            <person name="Chang J.H."/>
            <person name="Clarke C.R."/>
        </authorList>
    </citation>
    <scope>NUCLEOTIDE SEQUENCE [LARGE SCALE GENOMIC DNA]</scope>
    <source>
        <strain evidence="8 9">NE20-4-1</strain>
    </source>
</reference>
<accession>A0ABU4MQP8</accession>
<name>A0ABU4MQP8_9ACTN</name>
<dbReference type="PROSITE" id="PS51679">
    <property type="entry name" value="SAM_MT_C5"/>
    <property type="match status" value="1"/>
</dbReference>
<dbReference type="InterPro" id="IPR029063">
    <property type="entry name" value="SAM-dependent_MTases_sf"/>
</dbReference>
<dbReference type="EMBL" id="JARAWJ010000014">
    <property type="protein sequence ID" value="MDX3039397.1"/>
    <property type="molecule type" value="Genomic_DNA"/>
</dbReference>
<keyword evidence="5" id="KW-0680">Restriction system</keyword>
<keyword evidence="3 6" id="KW-0808">Transferase</keyword>
<dbReference type="GO" id="GO:0008168">
    <property type="term" value="F:methyltransferase activity"/>
    <property type="evidence" value="ECO:0007669"/>
    <property type="project" value="UniProtKB-KW"/>
</dbReference>
<evidence type="ECO:0000256" key="2">
    <source>
        <dbReference type="ARBA" id="ARBA00022603"/>
    </source>
</evidence>
<feature type="region of interest" description="Disordered" evidence="7">
    <location>
        <begin position="219"/>
        <end position="250"/>
    </location>
</feature>
<dbReference type="RefSeq" id="WP_319703467.1">
    <property type="nucleotide sequence ID" value="NZ_JARAWJ010000014.1"/>
</dbReference>
<evidence type="ECO:0000256" key="5">
    <source>
        <dbReference type="ARBA" id="ARBA00022747"/>
    </source>
</evidence>
<evidence type="ECO:0000256" key="4">
    <source>
        <dbReference type="ARBA" id="ARBA00022691"/>
    </source>
</evidence>
<evidence type="ECO:0000256" key="3">
    <source>
        <dbReference type="ARBA" id="ARBA00022679"/>
    </source>
</evidence>
<dbReference type="EC" id="2.1.1.37" evidence="1"/>
<evidence type="ECO:0000313" key="9">
    <source>
        <dbReference type="Proteomes" id="UP001282474"/>
    </source>
</evidence>
<dbReference type="InterPro" id="IPR050390">
    <property type="entry name" value="C5-Methyltransferase"/>
</dbReference>
<dbReference type="SUPFAM" id="SSF53335">
    <property type="entry name" value="S-adenosyl-L-methionine-dependent methyltransferases"/>
    <property type="match status" value="1"/>
</dbReference>
<comment type="caution">
    <text evidence="8">The sequence shown here is derived from an EMBL/GenBank/DDBJ whole genome shotgun (WGS) entry which is preliminary data.</text>
</comment>
<dbReference type="Proteomes" id="UP001282474">
    <property type="component" value="Unassembled WGS sequence"/>
</dbReference>
<evidence type="ECO:0000256" key="1">
    <source>
        <dbReference type="ARBA" id="ARBA00011975"/>
    </source>
</evidence>
<organism evidence="8 9">
    <name type="scientific">Streptomyces caniscabiei</name>
    <dbReference type="NCBI Taxonomy" id="2746961"/>
    <lineage>
        <taxon>Bacteria</taxon>
        <taxon>Bacillati</taxon>
        <taxon>Actinomycetota</taxon>
        <taxon>Actinomycetes</taxon>
        <taxon>Kitasatosporales</taxon>
        <taxon>Streptomycetaceae</taxon>
        <taxon>Streptomyces</taxon>
    </lineage>
</organism>
<feature type="active site" evidence="6">
    <location>
        <position position="69"/>
    </location>
</feature>
<dbReference type="Pfam" id="PF00145">
    <property type="entry name" value="DNA_methylase"/>
    <property type="match status" value="1"/>
</dbReference>
<keyword evidence="2 6" id="KW-0489">Methyltransferase</keyword>
<evidence type="ECO:0000256" key="7">
    <source>
        <dbReference type="SAM" id="MobiDB-lite"/>
    </source>
</evidence>
<comment type="similarity">
    <text evidence="6">Belongs to the class I-like SAM-binding methyltransferase superfamily. C5-methyltransferase family.</text>
</comment>
<sequence>MIVEGFGGPGGWAVALRNRNTPHIGMELDRNACATRIAADHPTIRCDVTTYPTTPFKGRITGKVDSAVCTPYSRAGKGLGIADQPLVAQAVEDLAHDRDTRAQIKAACADPLSILSAEPMRWHHDLRPEWIVMEQVPDVLPLWQQYVEILTRWGYSASARILNAADYGVPQTRRRAVLAASRVREVSWPDPTHYDPKKGMQFWGTPWVSMADALELPPGVKVNTRGDRPIDEKGRAAGGNEFSADGPSNALTGRARSWKLRSGQTWKTPTGGVELYERPISEPSFTITGSAISCQWVQDGVKERNLLLAEAAILQSFPAGYPFQGTRTAQFQQVGNAVPPLLAAVVLDAAAGRVETVLGVAS</sequence>
<proteinExistence type="inferred from homology"/>